<dbReference type="Gene3D" id="3.40.50.300">
    <property type="entry name" value="P-loop containing nucleotide triphosphate hydrolases"/>
    <property type="match status" value="1"/>
</dbReference>
<feature type="repeat" description="WD" evidence="3">
    <location>
        <begin position="801"/>
        <end position="842"/>
    </location>
</feature>
<reference evidence="7 8" key="1">
    <citation type="journal article" date="2020" name="ISME J.">
        <title>Uncovering the hidden diversity of litter-decomposition mechanisms in mushroom-forming fungi.</title>
        <authorList>
            <person name="Floudas D."/>
            <person name="Bentzer J."/>
            <person name="Ahren D."/>
            <person name="Johansson T."/>
            <person name="Persson P."/>
            <person name="Tunlid A."/>
        </authorList>
    </citation>
    <scope>NUCLEOTIDE SEQUENCE [LARGE SCALE GENOMIC DNA]</scope>
    <source>
        <strain evidence="7 8">CBS 291.85</strain>
    </source>
</reference>
<feature type="compositionally biased region" description="Pro residues" evidence="5">
    <location>
        <begin position="1836"/>
        <end position="1847"/>
    </location>
</feature>
<keyword evidence="4" id="KW-0863">Zinc-finger</keyword>
<keyword evidence="2" id="KW-0677">Repeat</keyword>
<dbReference type="PROSITE" id="PS50082">
    <property type="entry name" value="WD_REPEATS_2"/>
    <property type="match status" value="21"/>
</dbReference>
<feature type="repeat" description="WD" evidence="3">
    <location>
        <begin position="1317"/>
        <end position="1358"/>
    </location>
</feature>
<dbReference type="PRINTS" id="PR00320">
    <property type="entry name" value="GPROTEINBRPT"/>
</dbReference>
<dbReference type="InterPro" id="IPR027417">
    <property type="entry name" value="P-loop_NTPase"/>
</dbReference>
<dbReference type="InterPro" id="IPR020472">
    <property type="entry name" value="WD40_PAC1"/>
</dbReference>
<gene>
    <name evidence="7" type="ORF">D9758_012498</name>
</gene>
<dbReference type="CDD" id="cd00200">
    <property type="entry name" value="WD40"/>
    <property type="match status" value="3"/>
</dbReference>
<feature type="repeat" description="WD" evidence="3">
    <location>
        <begin position="636"/>
        <end position="670"/>
    </location>
</feature>
<feature type="repeat" description="WD" evidence="3">
    <location>
        <begin position="1102"/>
        <end position="1143"/>
    </location>
</feature>
<feature type="repeat" description="WD" evidence="3">
    <location>
        <begin position="1188"/>
        <end position="1229"/>
    </location>
</feature>
<keyword evidence="4" id="KW-0479">Metal-binding</keyword>
<feature type="repeat" description="WD" evidence="3">
    <location>
        <begin position="973"/>
        <end position="1014"/>
    </location>
</feature>
<keyword evidence="8" id="KW-1185">Reference proteome</keyword>
<dbReference type="InterPro" id="IPR019775">
    <property type="entry name" value="WD40_repeat_CS"/>
</dbReference>
<dbReference type="SUPFAM" id="SSF50978">
    <property type="entry name" value="WD40 repeat-like"/>
    <property type="match status" value="4"/>
</dbReference>
<feature type="repeat" description="WD" evidence="3">
    <location>
        <begin position="715"/>
        <end position="756"/>
    </location>
</feature>
<dbReference type="PROSITE" id="PS50103">
    <property type="entry name" value="ZF_C3H1"/>
    <property type="match status" value="1"/>
</dbReference>
<dbReference type="EMBL" id="JAACJM010000051">
    <property type="protein sequence ID" value="KAF5357509.1"/>
    <property type="molecule type" value="Genomic_DNA"/>
</dbReference>
<evidence type="ECO:0000259" key="6">
    <source>
        <dbReference type="PROSITE" id="PS50103"/>
    </source>
</evidence>
<feature type="repeat" description="WD" evidence="3">
    <location>
        <begin position="887"/>
        <end position="928"/>
    </location>
</feature>
<dbReference type="InterPro" id="IPR001680">
    <property type="entry name" value="WD40_rpt"/>
</dbReference>
<dbReference type="Proteomes" id="UP000559256">
    <property type="component" value="Unassembled WGS sequence"/>
</dbReference>
<sequence length="1847" mass="200766">MSKGLPIQETKTLEIKAPMQLSHTFLKLSYRAHHFRIQNSDISIVHGNQCNNTPDILDKLRPARQAFHDVGAKKGCIEGTRTEVLHNIMTWAEGSSPESPAGYWMCGMAGTGKSTIAKSLCMMLEEKGLLGGAFFCSRQIEECKNYCNVIPTIAYQLALYSNNSPTFIQAIEKVLKQNPDIASKDPQIQIKQLLIDSWKNPPAPNPMVVVIDVLDECEGISQMLGYLVPAIKEKRMPGLKFFLTSRPEHHISKHFNMQRLEEELLFIQDFCLHDVERSIVKKDIATFLGHELKDMGIQKDKLDVLVGKSGVLFIYAATVVKYVTGGGKRAKSRLDNVLNLKRAADKLQTKILDDLYDQILAEAVMIEKTPDEQKQGLQVIHTIVTTGKPVSCQIISELLGYKSEDVEATISELQSVLYINKDDGAIYTFHASFADYLTTNSRAKEMHLEIVDQHGALANHCLNLMESQLRFNICNLPSSFLRDDEVPDIEMKIKQNLGESLQYSCVFWVYHLSGGKLNGGMVKKIEEFVRRKILFWIEAMNILGRMSDCIRLLNQLASVLKDWETTEMNQIYMTIKEIRDMTMIYSFSAVNKMTPHLYLSIIPLFPSIASRLDRIVKVESNIRMNKNVDWKTPSYVHSISISPDGTKIVSGSKDRKVRIWDANTGAAIGQPLQGHEGEVWSVAFSPDGAKIVSGSEDKTVRIWDANTGAAIGQPLQGHEDEVNEVAFSPDGAKIVSGSDDKTVRIWDANTGAAIDQPLHGHEDWVWSVAFSPDGAKIVSGSEDKTVRIWDANTGIAIGQPLQGHEDTVLSVAFSPDGAKIVSSSDDQTVRIWDANTGAAFLQPLQGHAKPVNSVAFSPDGAKIVSGSDDKTVRIWNANTGAAFGQSLQGHEDKVLSVAFSPDGAKIVSGSEDKTVRIWDVDTGAAIVQPLQGDEARVGSVAFSPDGAKIVSGSEDKTVRIWDANTGIAIGQPLQGHEDTVLSVAFSPDGAKIVSSSDDKTVRIWDANTGAAIVQPLQGHANPVNSVAFSPDGAKIVSGSDDKTVRIWDANTGAAICQPLQGHKGWVWSVAFSPDGAKIVSGSSDKTVRIWDANTGIAIGQPLQGHEDEVNAVAFSPDGAKIVSSSDDKTVRIWDATTRAAIGQPLHGHEARVWSVAFSPDGAKIVSGSEDKTVRIWDANTGAAICQPLLGHEDTVLSVAFSPDGGKIVSGSSDKAMRNWYANTGAAILQPLQGHANPVNSVAFSPDGAKIVSGSSDKTVRIWDANNGTAIGPPLQGHESSVSSVAFSPDGAKIVSGSHDKTVRIWDVNTGAAIGQPLQGHEDWANSVAFSPDGAKIVSGSSDKTVRIWDANTGAAIGQPLQGHEYKVWSVAFSPDGAKIVSGSEDKTVRIWDANTGAAIGQPLQGHEHGVCGVWSVAFSPDGAKIVSGLSDNTVRIWDANTGAAIGQPLQGHEDVVLSVAFSPDGAKVVSGSFDKTVRIWDANTGTAIGQSLQGHKRYVQSVAFSPDGAKIVSGSGDNTVRIWDMKRIPLLISSSSEATASLNIAAHNWFLDQHGWVRFPGLEHGIFWIRPEYRLTLLSPHYPVIISMQGTTAISFDNCHFIPNTKDPKKALRSLLSSPLCPDLPESELKAILLGKPVNLDVVFTSLYSNMYTEDRTEDLADGIQIRFGNQVPSKQITDSNEWGVVWHKVGTAYARIFPHLEADVKAYGEYIHRQFASVKKPFYSRVIHFDKAVRSRVANSRSIRFIDFSLFSDLRESHISDTGSCVEEAPQKSNRTTPTKSRVPCNNWNMGFCTASASTCTRLHICNVCDLPGHKGPKCPLLPNKSTPPSSTLPSKPPPSNVPAHQ</sequence>
<feature type="repeat" description="WD" evidence="3">
    <location>
        <begin position="1231"/>
        <end position="1272"/>
    </location>
</feature>
<feature type="zinc finger region" description="C3H1-type" evidence="4">
    <location>
        <begin position="1780"/>
        <end position="1808"/>
    </location>
</feature>
<proteinExistence type="predicted"/>
<organism evidence="7 8">
    <name type="scientific">Tetrapyrgos nigripes</name>
    <dbReference type="NCBI Taxonomy" id="182062"/>
    <lineage>
        <taxon>Eukaryota</taxon>
        <taxon>Fungi</taxon>
        <taxon>Dikarya</taxon>
        <taxon>Basidiomycota</taxon>
        <taxon>Agaricomycotina</taxon>
        <taxon>Agaricomycetes</taxon>
        <taxon>Agaricomycetidae</taxon>
        <taxon>Agaricales</taxon>
        <taxon>Marasmiineae</taxon>
        <taxon>Marasmiaceae</taxon>
        <taxon>Tetrapyrgos</taxon>
    </lineage>
</organism>
<feature type="compositionally biased region" description="Low complexity" evidence="5">
    <location>
        <begin position="1822"/>
        <end position="1835"/>
    </location>
</feature>
<accession>A0A8H5G392</accession>
<dbReference type="InterPro" id="IPR056884">
    <property type="entry name" value="NPHP3-like_N"/>
</dbReference>
<feature type="repeat" description="WD" evidence="3">
    <location>
        <begin position="1492"/>
        <end position="1526"/>
    </location>
</feature>
<evidence type="ECO:0000313" key="8">
    <source>
        <dbReference type="Proteomes" id="UP000559256"/>
    </source>
</evidence>
<evidence type="ECO:0000313" key="7">
    <source>
        <dbReference type="EMBL" id="KAF5357509.1"/>
    </source>
</evidence>
<dbReference type="PROSITE" id="PS00678">
    <property type="entry name" value="WD_REPEATS_1"/>
    <property type="match status" value="20"/>
</dbReference>
<dbReference type="PANTHER" id="PTHR19848">
    <property type="entry name" value="WD40 REPEAT PROTEIN"/>
    <property type="match status" value="1"/>
</dbReference>
<feature type="repeat" description="WD" evidence="3">
    <location>
        <begin position="1145"/>
        <end position="1186"/>
    </location>
</feature>
<dbReference type="InterPro" id="IPR000571">
    <property type="entry name" value="Znf_CCCH"/>
</dbReference>
<comment type="caution">
    <text evidence="7">The sequence shown here is derived from an EMBL/GenBank/DDBJ whole genome shotgun (WGS) entry which is preliminary data.</text>
</comment>
<evidence type="ECO:0000256" key="2">
    <source>
        <dbReference type="ARBA" id="ARBA00022737"/>
    </source>
</evidence>
<evidence type="ECO:0000256" key="5">
    <source>
        <dbReference type="SAM" id="MobiDB-lite"/>
    </source>
</evidence>
<feature type="repeat" description="WD" evidence="3">
    <location>
        <begin position="1449"/>
        <end position="1490"/>
    </location>
</feature>
<dbReference type="InterPro" id="IPR015943">
    <property type="entry name" value="WD40/YVTN_repeat-like_dom_sf"/>
</dbReference>
<dbReference type="OrthoDB" id="538223at2759"/>
<feature type="region of interest" description="Disordered" evidence="5">
    <location>
        <begin position="1821"/>
        <end position="1847"/>
    </location>
</feature>
<feature type="repeat" description="WD" evidence="3">
    <location>
        <begin position="1413"/>
        <end position="1447"/>
    </location>
</feature>
<feature type="domain" description="C3H1-type" evidence="6">
    <location>
        <begin position="1780"/>
        <end position="1808"/>
    </location>
</feature>
<dbReference type="Pfam" id="PF24883">
    <property type="entry name" value="NPHP3_N"/>
    <property type="match status" value="1"/>
</dbReference>
<evidence type="ECO:0000256" key="4">
    <source>
        <dbReference type="PROSITE-ProRule" id="PRU00723"/>
    </source>
</evidence>
<feature type="repeat" description="WD" evidence="3">
    <location>
        <begin position="1274"/>
        <end position="1315"/>
    </location>
</feature>
<feature type="repeat" description="WD" evidence="3">
    <location>
        <begin position="1360"/>
        <end position="1401"/>
    </location>
</feature>
<dbReference type="SUPFAM" id="SSF52540">
    <property type="entry name" value="P-loop containing nucleoside triphosphate hydrolases"/>
    <property type="match status" value="1"/>
</dbReference>
<evidence type="ECO:0000256" key="3">
    <source>
        <dbReference type="PROSITE-ProRule" id="PRU00221"/>
    </source>
</evidence>
<dbReference type="InterPro" id="IPR036322">
    <property type="entry name" value="WD40_repeat_dom_sf"/>
</dbReference>
<protein>
    <recommendedName>
        <fullName evidence="6">C3H1-type domain-containing protein</fullName>
    </recommendedName>
</protein>
<feature type="repeat" description="WD" evidence="3">
    <location>
        <begin position="930"/>
        <end position="971"/>
    </location>
</feature>
<dbReference type="SMART" id="SM00320">
    <property type="entry name" value="WD40"/>
    <property type="match status" value="21"/>
</dbReference>
<evidence type="ECO:0000256" key="1">
    <source>
        <dbReference type="ARBA" id="ARBA00022574"/>
    </source>
</evidence>
<keyword evidence="1 3" id="KW-0853">WD repeat</keyword>
<dbReference type="PANTHER" id="PTHR19848:SF8">
    <property type="entry name" value="F-BOX AND WD REPEAT DOMAIN CONTAINING 7"/>
    <property type="match status" value="1"/>
</dbReference>
<feature type="repeat" description="WD" evidence="3">
    <location>
        <begin position="844"/>
        <end position="885"/>
    </location>
</feature>
<dbReference type="Pfam" id="PF00400">
    <property type="entry name" value="WD40"/>
    <property type="match status" value="21"/>
</dbReference>
<name>A0A8H5G392_9AGAR</name>
<feature type="repeat" description="WD" evidence="3">
    <location>
        <begin position="1059"/>
        <end position="1100"/>
    </location>
</feature>
<dbReference type="PROSITE" id="PS50294">
    <property type="entry name" value="WD_REPEATS_REGION"/>
    <property type="match status" value="21"/>
</dbReference>
<feature type="repeat" description="WD" evidence="3">
    <location>
        <begin position="1016"/>
        <end position="1057"/>
    </location>
</feature>
<dbReference type="Gene3D" id="2.130.10.10">
    <property type="entry name" value="YVTN repeat-like/Quinoprotein amine dehydrogenase"/>
    <property type="match status" value="10"/>
</dbReference>
<feature type="repeat" description="WD" evidence="3">
    <location>
        <begin position="672"/>
        <end position="713"/>
    </location>
</feature>
<feature type="repeat" description="WD" evidence="3">
    <location>
        <begin position="758"/>
        <end position="799"/>
    </location>
</feature>
<dbReference type="GO" id="GO:0008270">
    <property type="term" value="F:zinc ion binding"/>
    <property type="evidence" value="ECO:0007669"/>
    <property type="project" value="UniProtKB-KW"/>
</dbReference>
<keyword evidence="4" id="KW-0862">Zinc</keyword>